<evidence type="ECO:0000313" key="2">
    <source>
        <dbReference type="Proteomes" id="UP000286791"/>
    </source>
</evidence>
<evidence type="ECO:0000313" key="1">
    <source>
        <dbReference type="EMBL" id="RTJ99002.1"/>
    </source>
</evidence>
<dbReference type="EMBL" id="PRCE01000002">
    <property type="protein sequence ID" value="RTJ99002.1"/>
    <property type="molecule type" value="Genomic_DNA"/>
</dbReference>
<dbReference type="AlphaFoldDB" id="A0A431ELZ5"/>
<name>A0A431ELZ5_CAMJU</name>
<reference evidence="1" key="1">
    <citation type="journal article" date="2019" name="Appl. Environ. Microbiol.">
        <title>Population genetics and characterization of Campylobacter jejuni isolates in western jackdaws and game birds in Finland.</title>
        <authorList>
            <person name="Kovanen S."/>
            <person name="Rossi M."/>
            <person name="Pohja-Mykra M."/>
            <person name="Nieminen T."/>
            <person name="Raunio-Saarnisto M."/>
            <person name="Sauvala M."/>
            <person name="Fredriksson-Ahomaa M."/>
            <person name="Hanninen M.L."/>
            <person name="Kivisto R."/>
        </authorList>
    </citation>
    <scope>NUCLEOTIDE SEQUENCE [LARGE SCALE GENOMIC DNA]</scope>
    <source>
        <strain evidence="1">CB304</strain>
    </source>
</reference>
<evidence type="ECO:0008006" key="3">
    <source>
        <dbReference type="Google" id="ProtNLM"/>
    </source>
</evidence>
<sequence>MDRVSADIRHGVSKRFINAICNHNNELVLEYLKNCMSATKECIGDKPIFYAITHNNFGAILLLLKYEAILDKEYLEESNKDFSKEALEFLASLL</sequence>
<gene>
    <name evidence="1" type="ORF">C3H48_00735</name>
</gene>
<comment type="caution">
    <text evidence="1">The sequence shown here is derived from an EMBL/GenBank/DDBJ whole genome shotgun (WGS) entry which is preliminary data.</text>
</comment>
<protein>
    <recommendedName>
        <fullName evidence="3">Ankyrin repeat domain-containing protein</fullName>
    </recommendedName>
</protein>
<dbReference type="RefSeq" id="WP_126236814.1">
    <property type="nucleotide sequence ID" value="NZ_PRCB01000005.1"/>
</dbReference>
<proteinExistence type="predicted"/>
<dbReference type="Proteomes" id="UP000286791">
    <property type="component" value="Unassembled WGS sequence"/>
</dbReference>
<accession>A0A431ELZ5</accession>
<organism evidence="1 2">
    <name type="scientific">Campylobacter jejuni</name>
    <dbReference type="NCBI Taxonomy" id="197"/>
    <lineage>
        <taxon>Bacteria</taxon>
        <taxon>Pseudomonadati</taxon>
        <taxon>Campylobacterota</taxon>
        <taxon>Epsilonproteobacteria</taxon>
        <taxon>Campylobacterales</taxon>
        <taxon>Campylobacteraceae</taxon>
        <taxon>Campylobacter</taxon>
    </lineage>
</organism>